<evidence type="ECO:0000313" key="3">
    <source>
        <dbReference type="EMBL" id="RJL35729.1"/>
    </source>
</evidence>
<dbReference type="Pfam" id="PF13561">
    <property type="entry name" value="adh_short_C2"/>
    <property type="match status" value="1"/>
</dbReference>
<dbReference type="GO" id="GO:0006633">
    <property type="term" value="P:fatty acid biosynthetic process"/>
    <property type="evidence" value="ECO:0007669"/>
    <property type="project" value="TreeGrafter"/>
</dbReference>
<name>A0A3A4BA00_9ACTN</name>
<comment type="similarity">
    <text evidence="1">Belongs to the short-chain dehydrogenases/reductases (SDR) family.</text>
</comment>
<comment type="caution">
    <text evidence="3">The sequence shown here is derived from an EMBL/GenBank/DDBJ whole genome shotgun (WGS) entry which is preliminary data.</text>
</comment>
<accession>A0A3A4BA00</accession>
<keyword evidence="4" id="KW-1185">Reference proteome</keyword>
<protein>
    <submittedName>
        <fullName evidence="3">SDR family oxidoreductase</fullName>
    </submittedName>
</protein>
<keyword evidence="2" id="KW-0560">Oxidoreductase</keyword>
<dbReference type="RefSeq" id="WP_119924702.1">
    <property type="nucleotide sequence ID" value="NZ_QZEY01000001.1"/>
</dbReference>
<dbReference type="FunFam" id="3.40.50.720:FF:000084">
    <property type="entry name" value="Short-chain dehydrogenase reductase"/>
    <property type="match status" value="1"/>
</dbReference>
<proteinExistence type="inferred from homology"/>
<evidence type="ECO:0000256" key="2">
    <source>
        <dbReference type="ARBA" id="ARBA00023002"/>
    </source>
</evidence>
<dbReference type="EMBL" id="QZEY01000001">
    <property type="protein sequence ID" value="RJL35729.1"/>
    <property type="molecule type" value="Genomic_DNA"/>
</dbReference>
<dbReference type="InterPro" id="IPR036291">
    <property type="entry name" value="NAD(P)-bd_dom_sf"/>
</dbReference>
<organism evidence="3 4">
    <name type="scientific">Bailinhaonella thermotolerans</name>
    <dbReference type="NCBI Taxonomy" id="1070861"/>
    <lineage>
        <taxon>Bacteria</taxon>
        <taxon>Bacillati</taxon>
        <taxon>Actinomycetota</taxon>
        <taxon>Actinomycetes</taxon>
        <taxon>Streptosporangiales</taxon>
        <taxon>Streptosporangiaceae</taxon>
        <taxon>Bailinhaonella</taxon>
    </lineage>
</organism>
<dbReference type="PRINTS" id="PR00080">
    <property type="entry name" value="SDRFAMILY"/>
</dbReference>
<evidence type="ECO:0000313" key="4">
    <source>
        <dbReference type="Proteomes" id="UP000265768"/>
    </source>
</evidence>
<dbReference type="InterPro" id="IPR002347">
    <property type="entry name" value="SDR_fam"/>
</dbReference>
<dbReference type="PROSITE" id="PS00061">
    <property type="entry name" value="ADH_SHORT"/>
    <property type="match status" value="1"/>
</dbReference>
<dbReference type="Gene3D" id="3.40.50.720">
    <property type="entry name" value="NAD(P)-binding Rossmann-like Domain"/>
    <property type="match status" value="1"/>
</dbReference>
<dbReference type="OrthoDB" id="286404at2"/>
<dbReference type="GO" id="GO:0048038">
    <property type="term" value="F:quinone binding"/>
    <property type="evidence" value="ECO:0007669"/>
    <property type="project" value="TreeGrafter"/>
</dbReference>
<gene>
    <name evidence="3" type="ORF">D5H75_02800</name>
</gene>
<dbReference type="PRINTS" id="PR00081">
    <property type="entry name" value="GDHRDH"/>
</dbReference>
<sequence length="262" mass="26843">MSDLFDLTGTAAVVTGSSRGIGLAIARALLAQGAGVLINGHDAAETGAALRELRERYPGAPGGRARVAGLAGDVTDADLAQGLVDEALRVFGRVDHLVCNAGIDIIKPAVDYGPEEWDRVLAVNLRGAFQPAQAAARHWIARGGGGSITMTSSIAGSVGIPALAPYAASKGGVNQLVRTLAAEWAPHRIRVNAVAPGYVANIMAGVTVHDDPASDERIHTFTPLGRRATVEETAAPYVFLASPAAGYVTGSILTVDGGYTAT</sequence>
<dbReference type="GO" id="GO:0016616">
    <property type="term" value="F:oxidoreductase activity, acting on the CH-OH group of donors, NAD or NADP as acceptor"/>
    <property type="evidence" value="ECO:0007669"/>
    <property type="project" value="TreeGrafter"/>
</dbReference>
<dbReference type="AlphaFoldDB" id="A0A3A4BA00"/>
<reference evidence="3 4" key="1">
    <citation type="submission" date="2018-09" db="EMBL/GenBank/DDBJ databases">
        <title>YIM 75507 draft genome.</title>
        <authorList>
            <person name="Tang S."/>
            <person name="Feng Y."/>
        </authorList>
    </citation>
    <scope>NUCLEOTIDE SEQUENCE [LARGE SCALE GENOMIC DNA]</scope>
    <source>
        <strain evidence="3 4">YIM 75507</strain>
    </source>
</reference>
<dbReference type="InterPro" id="IPR020904">
    <property type="entry name" value="Sc_DH/Rdtase_CS"/>
</dbReference>
<dbReference type="Proteomes" id="UP000265768">
    <property type="component" value="Unassembled WGS sequence"/>
</dbReference>
<dbReference type="SUPFAM" id="SSF51735">
    <property type="entry name" value="NAD(P)-binding Rossmann-fold domains"/>
    <property type="match status" value="1"/>
</dbReference>
<dbReference type="PANTHER" id="PTHR42760:SF133">
    <property type="entry name" value="3-OXOACYL-[ACYL-CARRIER-PROTEIN] REDUCTASE"/>
    <property type="match status" value="1"/>
</dbReference>
<dbReference type="PANTHER" id="PTHR42760">
    <property type="entry name" value="SHORT-CHAIN DEHYDROGENASES/REDUCTASES FAMILY MEMBER"/>
    <property type="match status" value="1"/>
</dbReference>
<evidence type="ECO:0000256" key="1">
    <source>
        <dbReference type="ARBA" id="ARBA00006484"/>
    </source>
</evidence>